<dbReference type="Proteomes" id="UP000267606">
    <property type="component" value="Unassembled WGS sequence"/>
</dbReference>
<organism evidence="3">
    <name type="scientific">Onchocerca flexuosa</name>
    <dbReference type="NCBI Taxonomy" id="387005"/>
    <lineage>
        <taxon>Eukaryota</taxon>
        <taxon>Metazoa</taxon>
        <taxon>Ecdysozoa</taxon>
        <taxon>Nematoda</taxon>
        <taxon>Chromadorea</taxon>
        <taxon>Rhabditida</taxon>
        <taxon>Spirurina</taxon>
        <taxon>Spiruromorpha</taxon>
        <taxon>Filarioidea</taxon>
        <taxon>Onchocercidae</taxon>
        <taxon>Onchocerca</taxon>
    </lineage>
</organism>
<dbReference type="EMBL" id="UZAJ01010772">
    <property type="protein sequence ID" value="VDO58602.1"/>
    <property type="molecule type" value="Genomic_DNA"/>
</dbReference>
<name>A0A183HNK9_9BILA</name>
<gene>
    <name evidence="1" type="ORF">OFLC_LOCUS9073</name>
</gene>
<dbReference type="WBParaSite" id="OFLC_0000907001-mRNA-1">
    <property type="protein sequence ID" value="OFLC_0000907001-mRNA-1"/>
    <property type="gene ID" value="OFLC_0000907001"/>
</dbReference>
<reference evidence="1 2" key="2">
    <citation type="submission" date="2018-11" db="EMBL/GenBank/DDBJ databases">
        <authorList>
            <consortium name="Pathogen Informatics"/>
        </authorList>
    </citation>
    <scope>NUCLEOTIDE SEQUENCE [LARGE SCALE GENOMIC DNA]</scope>
</reference>
<proteinExistence type="predicted"/>
<dbReference type="Gene3D" id="3.40.50.2300">
    <property type="match status" value="1"/>
</dbReference>
<evidence type="ECO:0000313" key="2">
    <source>
        <dbReference type="Proteomes" id="UP000267606"/>
    </source>
</evidence>
<sequence>MRLYIVIDADSSYRQTKFLAAIRSAQFSQMEYHYIVGNYDFSNYDVEMFENGNINISGFQIINREAKEYNILKNIVLKSEKVDIDNEVKSVFVHDAMLVLRALFATVLRRNESLFRQNFRHGQLYNRGYPGIYCHPNMDVENPH</sequence>
<protein>
    <submittedName>
        <fullName evidence="3">Universal stress protein</fullName>
    </submittedName>
</protein>
<keyword evidence="2" id="KW-1185">Reference proteome</keyword>
<dbReference type="AlphaFoldDB" id="A0A183HNK9"/>
<reference evidence="3" key="1">
    <citation type="submission" date="2016-06" db="UniProtKB">
        <authorList>
            <consortium name="WormBaseParasite"/>
        </authorList>
    </citation>
    <scope>IDENTIFICATION</scope>
</reference>
<dbReference type="STRING" id="387005.A0A183HNK9"/>
<evidence type="ECO:0000313" key="1">
    <source>
        <dbReference type="EMBL" id="VDO58602.1"/>
    </source>
</evidence>
<evidence type="ECO:0000313" key="3">
    <source>
        <dbReference type="WBParaSite" id="OFLC_0000907001-mRNA-1"/>
    </source>
</evidence>
<accession>A0A183HNK9</accession>